<dbReference type="CDD" id="cd01745">
    <property type="entry name" value="GATase1_2"/>
    <property type="match status" value="1"/>
</dbReference>
<comment type="function">
    <text evidence="3">Involved in the breakdown of putrescine via hydrolysis of the gamma-glutamyl linkage of gamma-glutamyl-gamma-aminobutyrate.</text>
</comment>
<evidence type="ECO:0000313" key="7">
    <source>
        <dbReference type="Proteomes" id="UP000248795"/>
    </source>
</evidence>
<proteinExistence type="inferred from homology"/>
<reference evidence="7" key="1">
    <citation type="submission" date="2018-06" db="EMBL/GenBank/DDBJ databases">
        <title>Aestuariibacter litoralis strain KCTC 52945T.</title>
        <authorList>
            <person name="Li X."/>
            <person name="Salam N."/>
            <person name="Li J.-L."/>
            <person name="Chen Y.-M."/>
            <person name="Yang Z.-W."/>
            <person name="Zhang L.-Y."/>
            <person name="Han M.-X."/>
            <person name="Xiao M."/>
            <person name="Li W.-J."/>
        </authorList>
    </citation>
    <scope>NUCLEOTIDE SEQUENCE [LARGE SCALE GENOMIC DNA]</scope>
    <source>
        <strain evidence="7">KCTC 52945</strain>
    </source>
</reference>
<evidence type="ECO:0000256" key="1">
    <source>
        <dbReference type="ARBA" id="ARBA00011083"/>
    </source>
</evidence>
<keyword evidence="6" id="KW-0378">Hydrolase</keyword>
<evidence type="ECO:0000313" key="6">
    <source>
        <dbReference type="EMBL" id="PZF78838.1"/>
    </source>
</evidence>
<name>A0A2W2BF52_9HYPH</name>
<dbReference type="GO" id="GO:0005829">
    <property type="term" value="C:cytosol"/>
    <property type="evidence" value="ECO:0007669"/>
    <property type="project" value="TreeGrafter"/>
</dbReference>
<evidence type="ECO:0000256" key="5">
    <source>
        <dbReference type="ARBA" id="ARBA00066788"/>
    </source>
</evidence>
<keyword evidence="7" id="KW-1185">Reference proteome</keyword>
<dbReference type="GO" id="GO:0033969">
    <property type="term" value="F:gamma-glutamyl-gamma-aminobutyrate hydrolase activity"/>
    <property type="evidence" value="ECO:0007669"/>
    <property type="project" value="UniProtKB-EC"/>
</dbReference>
<comment type="similarity">
    <text evidence="1">Belongs to the peptidase C26 family.</text>
</comment>
<dbReference type="InterPro" id="IPR011697">
    <property type="entry name" value="Peptidase_C26"/>
</dbReference>
<dbReference type="PROSITE" id="PS51273">
    <property type="entry name" value="GATASE_TYPE_1"/>
    <property type="match status" value="1"/>
</dbReference>
<gene>
    <name evidence="6" type="ORF">DK847_03330</name>
</gene>
<dbReference type="EMBL" id="QKVK01000001">
    <property type="protein sequence ID" value="PZF78838.1"/>
    <property type="molecule type" value="Genomic_DNA"/>
</dbReference>
<comment type="pathway">
    <text evidence="4">Amine and polyamine degradation; putrescine degradation; 4-aminobutanoate from putrescine: step 4/4.</text>
</comment>
<dbReference type="GO" id="GO:0006598">
    <property type="term" value="P:polyamine catabolic process"/>
    <property type="evidence" value="ECO:0007669"/>
    <property type="project" value="TreeGrafter"/>
</dbReference>
<dbReference type="Gene3D" id="3.40.50.880">
    <property type="match status" value="1"/>
</dbReference>
<comment type="catalytic activity">
    <reaction evidence="2">
        <text>4-(gamma-L-glutamylamino)butanoate + H2O = 4-aminobutanoate + L-glutamate</text>
        <dbReference type="Rhea" id="RHEA:19737"/>
        <dbReference type="ChEBI" id="CHEBI:15377"/>
        <dbReference type="ChEBI" id="CHEBI:29985"/>
        <dbReference type="ChEBI" id="CHEBI:58800"/>
        <dbReference type="ChEBI" id="CHEBI:59888"/>
        <dbReference type="EC" id="3.5.1.94"/>
    </reaction>
</comment>
<evidence type="ECO:0000256" key="3">
    <source>
        <dbReference type="ARBA" id="ARBA00055068"/>
    </source>
</evidence>
<dbReference type="AlphaFoldDB" id="A0A2W2BF52"/>
<dbReference type="EC" id="3.5.1.94" evidence="5"/>
<dbReference type="Proteomes" id="UP000248795">
    <property type="component" value="Unassembled WGS sequence"/>
</dbReference>
<protein>
    <recommendedName>
        <fullName evidence="5">gamma-glutamyl-gamma-aminobutyrate hydrolase</fullName>
        <ecNumber evidence="5">3.5.1.94</ecNumber>
    </recommendedName>
</protein>
<dbReference type="PANTHER" id="PTHR43235">
    <property type="entry name" value="GLUTAMINE AMIDOTRANSFERASE PB2B2.05-RELATED"/>
    <property type="match status" value="1"/>
</dbReference>
<dbReference type="InterPro" id="IPR029062">
    <property type="entry name" value="Class_I_gatase-like"/>
</dbReference>
<dbReference type="Pfam" id="PF07722">
    <property type="entry name" value="Peptidase_C26"/>
    <property type="match status" value="1"/>
</dbReference>
<evidence type="ECO:0000256" key="2">
    <source>
        <dbReference type="ARBA" id="ARBA00052718"/>
    </source>
</evidence>
<dbReference type="PANTHER" id="PTHR43235:SF1">
    <property type="entry name" value="GLUTAMINE AMIDOTRANSFERASE PB2B2.05-RELATED"/>
    <property type="match status" value="1"/>
</dbReference>
<dbReference type="FunFam" id="3.40.50.880:FF:000030">
    <property type="entry name" value="Gamma-glutamyl-gamma-aminobutyrate hydrolase PuuD"/>
    <property type="match status" value="1"/>
</dbReference>
<sequence length="258" mass="28324">MSYLPLVGLPADTYESHGFQYHSIGDKYVRAVAEVALCSPVMIPSMIDALQLDDLLEHFDGIVMTGAVSNVHPPHYGEQPTVAHEPYDHGRDATTLKLIEKVLKKGLPLFCICRGFQELNVVLGGTLETELQQVEGRLDHRAPDHDDVDVRYAPSHAINIRPGGLLEQILGKRETMVNSIHRQGIKRLAKGLQVEATAPDGIIEAVSVRDAKSFAMGTQWHPEFRALNNPDSVKLFTAFGNAVRGYAAARGKTLRTVA</sequence>
<evidence type="ECO:0000256" key="4">
    <source>
        <dbReference type="ARBA" id="ARBA00060634"/>
    </source>
</evidence>
<dbReference type="InterPro" id="IPR044668">
    <property type="entry name" value="PuuD-like"/>
</dbReference>
<comment type="caution">
    <text evidence="6">The sequence shown here is derived from an EMBL/GenBank/DDBJ whole genome shotgun (WGS) entry which is preliminary data.</text>
</comment>
<dbReference type="SUPFAM" id="SSF52317">
    <property type="entry name" value="Class I glutamine amidotransferase-like"/>
    <property type="match status" value="1"/>
</dbReference>
<accession>A0A2W2BF52</accession>
<organism evidence="6 7">
    <name type="scientific">Aestuariivirga litoralis</name>
    <dbReference type="NCBI Taxonomy" id="2650924"/>
    <lineage>
        <taxon>Bacteria</taxon>
        <taxon>Pseudomonadati</taxon>
        <taxon>Pseudomonadota</taxon>
        <taxon>Alphaproteobacteria</taxon>
        <taxon>Hyphomicrobiales</taxon>
        <taxon>Aestuariivirgaceae</taxon>
        <taxon>Aestuariivirga</taxon>
    </lineage>
</organism>
<dbReference type="RefSeq" id="WP_111196166.1">
    <property type="nucleotide sequence ID" value="NZ_QKVK01000001.1"/>
</dbReference>